<proteinExistence type="inferred from homology"/>
<dbReference type="PANTHER" id="PTHR14456:SF2">
    <property type="entry name" value="INOSITOL-PENTAKISPHOSPHATE 2-KINASE"/>
    <property type="match status" value="1"/>
</dbReference>
<evidence type="ECO:0000313" key="10">
    <source>
        <dbReference type="EMBL" id="KAK3375229.1"/>
    </source>
</evidence>
<comment type="caution">
    <text evidence="10">The sequence shown here is derived from an EMBL/GenBank/DDBJ whole genome shotgun (WGS) entry which is preliminary data.</text>
</comment>
<evidence type="ECO:0000256" key="9">
    <source>
        <dbReference type="RuleBase" id="RU364126"/>
    </source>
</evidence>
<dbReference type="AlphaFoldDB" id="A0AAE0KEV7"/>
<evidence type="ECO:0000256" key="7">
    <source>
        <dbReference type="ARBA" id="ARBA00022777"/>
    </source>
</evidence>
<sequence length="390" mass="43372">MTLETTPTTATGSDIPNLSEFLAAGGDSSYRFNFIGEGAANLVFEILPIDGSNASEDIKKMYNDKKKPGNLLRVPKSGTQAFNCQVLHAYWKTAVEPLFEPGDLAQLHLIRLGSSSQRVVSLLTAALEENETSRRGDFQGSKVSSASEYGMLIENMSMKQPSDLVLEFKPKWLAQSPNAPPSSTRCRNCAREAYRRNHHHPSNKKKQKSSIPIPLCQLDFLACSASRGDPAALNRVLERVSVIKHQQRPTVTTPTSAAAQQQQQYASLVNWLRTNTLLSRLRDMQVANDPHGSLAVTSAEDDDDASKLQLAMTLRDCSCYVRISAPTENCEIEIEAKLADLDKKNRDAKLGYWQATERELIEGGYYEGMEEPRQETHCQLGRLPKHTKYV</sequence>
<reference evidence="10" key="1">
    <citation type="journal article" date="2023" name="Mol. Phylogenet. Evol.">
        <title>Genome-scale phylogeny and comparative genomics of the fungal order Sordariales.</title>
        <authorList>
            <person name="Hensen N."/>
            <person name="Bonometti L."/>
            <person name="Westerberg I."/>
            <person name="Brannstrom I.O."/>
            <person name="Guillou S."/>
            <person name="Cros-Aarteil S."/>
            <person name="Calhoun S."/>
            <person name="Haridas S."/>
            <person name="Kuo A."/>
            <person name="Mondo S."/>
            <person name="Pangilinan J."/>
            <person name="Riley R."/>
            <person name="LaButti K."/>
            <person name="Andreopoulos B."/>
            <person name="Lipzen A."/>
            <person name="Chen C."/>
            <person name="Yan M."/>
            <person name="Daum C."/>
            <person name="Ng V."/>
            <person name="Clum A."/>
            <person name="Steindorff A."/>
            <person name="Ohm R.A."/>
            <person name="Martin F."/>
            <person name="Silar P."/>
            <person name="Natvig D.O."/>
            <person name="Lalanne C."/>
            <person name="Gautier V."/>
            <person name="Ament-Velasquez S.L."/>
            <person name="Kruys A."/>
            <person name="Hutchinson M.I."/>
            <person name="Powell A.J."/>
            <person name="Barry K."/>
            <person name="Miller A.N."/>
            <person name="Grigoriev I.V."/>
            <person name="Debuchy R."/>
            <person name="Gladieux P."/>
            <person name="Hiltunen Thoren M."/>
            <person name="Johannesson H."/>
        </authorList>
    </citation>
    <scope>NUCLEOTIDE SEQUENCE</scope>
    <source>
        <strain evidence="10">CBS 232.78</strain>
    </source>
</reference>
<dbReference type="PANTHER" id="PTHR14456">
    <property type="entry name" value="INOSITOL POLYPHOSPHATE KINASE 1"/>
    <property type="match status" value="1"/>
</dbReference>
<dbReference type="Proteomes" id="UP001285441">
    <property type="component" value="Unassembled WGS sequence"/>
</dbReference>
<comment type="function">
    <text evidence="1">Has kinase activity and phosphorylates inositol-1,3,4,5,6-pentakisphosphate (Ins(1,3,4,5,6)P5) to produce 1,2,3,4,5,6-hexakisphosphate (InsP6), also known as phytate.</text>
</comment>
<organism evidence="10 11">
    <name type="scientific">Podospora didyma</name>
    <dbReference type="NCBI Taxonomy" id="330526"/>
    <lineage>
        <taxon>Eukaryota</taxon>
        <taxon>Fungi</taxon>
        <taxon>Dikarya</taxon>
        <taxon>Ascomycota</taxon>
        <taxon>Pezizomycotina</taxon>
        <taxon>Sordariomycetes</taxon>
        <taxon>Sordariomycetidae</taxon>
        <taxon>Sordariales</taxon>
        <taxon>Podosporaceae</taxon>
        <taxon>Podospora</taxon>
    </lineage>
</organism>
<dbReference type="GO" id="GO:0005634">
    <property type="term" value="C:nucleus"/>
    <property type="evidence" value="ECO:0007669"/>
    <property type="project" value="TreeGrafter"/>
</dbReference>
<reference evidence="10" key="2">
    <citation type="submission" date="2023-06" db="EMBL/GenBank/DDBJ databases">
        <authorList>
            <consortium name="Lawrence Berkeley National Laboratory"/>
            <person name="Haridas S."/>
            <person name="Hensen N."/>
            <person name="Bonometti L."/>
            <person name="Westerberg I."/>
            <person name="Brannstrom I.O."/>
            <person name="Guillou S."/>
            <person name="Cros-Aarteil S."/>
            <person name="Calhoun S."/>
            <person name="Kuo A."/>
            <person name="Mondo S."/>
            <person name="Pangilinan J."/>
            <person name="Riley R."/>
            <person name="LaButti K."/>
            <person name="Andreopoulos B."/>
            <person name="Lipzen A."/>
            <person name="Chen C."/>
            <person name="Yanf M."/>
            <person name="Daum C."/>
            <person name="Ng V."/>
            <person name="Clum A."/>
            <person name="Steindorff A."/>
            <person name="Ohm R."/>
            <person name="Martin F."/>
            <person name="Silar P."/>
            <person name="Natvig D."/>
            <person name="Lalanne C."/>
            <person name="Gautier V."/>
            <person name="Ament-velasquez S.L."/>
            <person name="Kruys A."/>
            <person name="Hutchinson M.I."/>
            <person name="Powell A.J."/>
            <person name="Barry K."/>
            <person name="Miller A.N."/>
            <person name="Grigoriev I.V."/>
            <person name="Debuchy R."/>
            <person name="Gladieux P."/>
            <person name="Thoren M.H."/>
            <person name="Johannesson H."/>
        </authorList>
    </citation>
    <scope>NUCLEOTIDE SEQUENCE</scope>
    <source>
        <strain evidence="10">CBS 232.78</strain>
    </source>
</reference>
<evidence type="ECO:0000256" key="6">
    <source>
        <dbReference type="ARBA" id="ARBA00022741"/>
    </source>
</evidence>
<evidence type="ECO:0000256" key="8">
    <source>
        <dbReference type="ARBA" id="ARBA00022840"/>
    </source>
</evidence>
<evidence type="ECO:0000256" key="4">
    <source>
        <dbReference type="ARBA" id="ARBA00014846"/>
    </source>
</evidence>
<keyword evidence="5 9" id="KW-0808">Transferase</keyword>
<comment type="catalytic activity">
    <reaction evidence="9">
        <text>1D-myo-inositol 1,3,4,5,6-pentakisphosphate + ATP = 1D-myo-inositol hexakisphosphate + ADP + H(+)</text>
        <dbReference type="Rhea" id="RHEA:20313"/>
        <dbReference type="ChEBI" id="CHEBI:15378"/>
        <dbReference type="ChEBI" id="CHEBI:30616"/>
        <dbReference type="ChEBI" id="CHEBI:57733"/>
        <dbReference type="ChEBI" id="CHEBI:58130"/>
        <dbReference type="ChEBI" id="CHEBI:456216"/>
        <dbReference type="EC" id="2.7.1.158"/>
    </reaction>
</comment>
<dbReference type="InterPro" id="IPR009286">
    <property type="entry name" value="Ins_P5_2-kin"/>
</dbReference>
<evidence type="ECO:0000256" key="5">
    <source>
        <dbReference type="ARBA" id="ARBA00022679"/>
    </source>
</evidence>
<dbReference type="EC" id="2.7.1.158" evidence="3 9"/>
<comment type="domain">
    <text evidence="9">The EXKPK motif is conserved in inositol-pentakisphosphate 2-kinases of both family 1 and 2.</text>
</comment>
<evidence type="ECO:0000256" key="1">
    <source>
        <dbReference type="ARBA" id="ARBA00003979"/>
    </source>
</evidence>
<dbReference type="EMBL" id="JAULSW010000007">
    <property type="protein sequence ID" value="KAK3375229.1"/>
    <property type="molecule type" value="Genomic_DNA"/>
</dbReference>
<evidence type="ECO:0000313" key="11">
    <source>
        <dbReference type="Proteomes" id="UP001285441"/>
    </source>
</evidence>
<protein>
    <recommendedName>
        <fullName evidence="4 9">Inositol-pentakisphosphate 2-kinase</fullName>
        <ecNumber evidence="3 9">2.7.1.158</ecNumber>
    </recommendedName>
</protein>
<keyword evidence="11" id="KW-1185">Reference proteome</keyword>
<comment type="similarity">
    <text evidence="2">Belongs to the IPK1 type 1 family.</text>
</comment>
<dbReference type="GO" id="GO:0005524">
    <property type="term" value="F:ATP binding"/>
    <property type="evidence" value="ECO:0007669"/>
    <property type="project" value="UniProtKB-KW"/>
</dbReference>
<comment type="function">
    <text evidence="9">Phosphorylates Ins(1,3,4,5,6)P5 at position 2 to form Ins(1,2,3,4,5,6)P6 (InsP6 or phytate).</text>
</comment>
<dbReference type="GO" id="GO:0032958">
    <property type="term" value="P:inositol phosphate biosynthetic process"/>
    <property type="evidence" value="ECO:0007669"/>
    <property type="project" value="TreeGrafter"/>
</dbReference>
<keyword evidence="7 9" id="KW-0418">Kinase</keyword>
<dbReference type="GO" id="GO:0035299">
    <property type="term" value="F:inositol-1,3,4,5,6-pentakisphosphate 2-kinase activity"/>
    <property type="evidence" value="ECO:0007669"/>
    <property type="project" value="UniProtKB-EC"/>
</dbReference>
<keyword evidence="6 9" id="KW-0547">Nucleotide-binding</keyword>
<evidence type="ECO:0000256" key="2">
    <source>
        <dbReference type="ARBA" id="ARBA00008305"/>
    </source>
</evidence>
<name>A0AAE0KEV7_9PEZI</name>
<gene>
    <name evidence="10" type="ORF">B0H63DRAFT_399881</name>
</gene>
<evidence type="ECO:0000256" key="3">
    <source>
        <dbReference type="ARBA" id="ARBA00012023"/>
    </source>
</evidence>
<accession>A0AAE0KEV7</accession>
<dbReference type="Pfam" id="PF06090">
    <property type="entry name" value="Ins_P5_2-kin"/>
    <property type="match status" value="1"/>
</dbReference>
<keyword evidence="8 9" id="KW-0067">ATP-binding</keyword>